<keyword evidence="1" id="KW-1133">Transmembrane helix</keyword>
<dbReference type="EnsemblMetazoa" id="GAUT035629-RA">
    <property type="protein sequence ID" value="GAUT035629-PA"/>
    <property type="gene ID" value="GAUT035629"/>
</dbReference>
<organism evidence="2 3">
    <name type="scientific">Glossina austeni</name>
    <name type="common">Savannah tsetse fly</name>
    <dbReference type="NCBI Taxonomy" id="7395"/>
    <lineage>
        <taxon>Eukaryota</taxon>
        <taxon>Metazoa</taxon>
        <taxon>Ecdysozoa</taxon>
        <taxon>Arthropoda</taxon>
        <taxon>Hexapoda</taxon>
        <taxon>Insecta</taxon>
        <taxon>Pterygota</taxon>
        <taxon>Neoptera</taxon>
        <taxon>Endopterygota</taxon>
        <taxon>Diptera</taxon>
        <taxon>Brachycera</taxon>
        <taxon>Muscomorpha</taxon>
        <taxon>Hippoboscoidea</taxon>
        <taxon>Glossinidae</taxon>
        <taxon>Glossina</taxon>
    </lineage>
</organism>
<keyword evidence="1" id="KW-0812">Transmembrane</keyword>
<reference evidence="2" key="1">
    <citation type="submission" date="2020-05" db="UniProtKB">
        <authorList>
            <consortium name="EnsemblMetazoa"/>
        </authorList>
    </citation>
    <scope>IDENTIFICATION</scope>
    <source>
        <strain evidence="2">TTRI</strain>
    </source>
</reference>
<dbReference type="STRING" id="7395.A0A1A9VFI1"/>
<sequence length="266" mass="26130">MKFAEGSDKLLALKAKHGCDLLDQQSSLVRMDGRLEGDENLMNSIACDFHTVFLFHSLLFLEKNLPVSSSPSTQPDIMRPVTVDLPRSPPAAALLWPTLMAGLAGAGFLSAPSGFFSSAFLSSGCLSPAFVSSEAVFAASAAAFGAVSGFSPLGAAGAAPLEAVAVDLASGLAASVFFSSLFLSAASGLVAASGLATLGLAAAFVGGAGAEGLLSAGLASDVFGGTGGAFVVSVFLSAALGGSLGASLESSLLPAGAALGSTSFLA</sequence>
<feature type="transmembrane region" description="Helical" evidence="1">
    <location>
        <begin position="135"/>
        <end position="156"/>
    </location>
</feature>
<evidence type="ECO:0000256" key="1">
    <source>
        <dbReference type="SAM" id="Phobius"/>
    </source>
</evidence>
<accession>A0A1A9VFI1</accession>
<feature type="transmembrane region" description="Helical" evidence="1">
    <location>
        <begin position="222"/>
        <end position="244"/>
    </location>
</feature>
<evidence type="ECO:0000313" key="3">
    <source>
        <dbReference type="Proteomes" id="UP000078200"/>
    </source>
</evidence>
<name>A0A1A9VFI1_GLOAU</name>
<dbReference type="VEuPathDB" id="VectorBase:GAUT035629"/>
<proteinExistence type="predicted"/>
<keyword evidence="1" id="KW-0472">Membrane</keyword>
<feature type="transmembrane region" description="Helical" evidence="1">
    <location>
        <begin position="163"/>
        <end position="183"/>
    </location>
</feature>
<dbReference type="Proteomes" id="UP000078200">
    <property type="component" value="Unassembled WGS sequence"/>
</dbReference>
<protein>
    <submittedName>
        <fullName evidence="2">Uncharacterized protein</fullName>
    </submittedName>
</protein>
<feature type="transmembrane region" description="Helical" evidence="1">
    <location>
        <begin position="94"/>
        <end position="115"/>
    </location>
</feature>
<keyword evidence="3" id="KW-1185">Reference proteome</keyword>
<feature type="transmembrane region" description="Helical" evidence="1">
    <location>
        <begin position="189"/>
        <end position="210"/>
    </location>
</feature>
<evidence type="ECO:0000313" key="2">
    <source>
        <dbReference type="EnsemblMetazoa" id="GAUT035629-PA"/>
    </source>
</evidence>
<dbReference type="AlphaFoldDB" id="A0A1A9VFI1"/>